<proteinExistence type="predicted"/>
<organism evidence="1 2">
    <name type="scientific">Citricoccus parietis</name>
    <dbReference type="NCBI Taxonomy" id="592307"/>
    <lineage>
        <taxon>Bacteria</taxon>
        <taxon>Bacillati</taxon>
        <taxon>Actinomycetota</taxon>
        <taxon>Actinomycetes</taxon>
        <taxon>Micrococcales</taxon>
        <taxon>Micrococcaceae</taxon>
        <taxon>Citricoccus</taxon>
    </lineage>
</organism>
<gene>
    <name evidence="1" type="ORF">ACFFX0_26190</name>
</gene>
<sequence length="80" mass="9035">MTWAKAWTWAGSRVLPEIGKFSTARWVWARYRASTGTLTSPMVSCSMRNCCSEDCCEEVRSVMVPHFRPSRARSTAHHAG</sequence>
<evidence type="ECO:0000313" key="1">
    <source>
        <dbReference type="EMBL" id="MFB9074495.1"/>
    </source>
</evidence>
<comment type="caution">
    <text evidence="1">The sequence shown here is derived from an EMBL/GenBank/DDBJ whole genome shotgun (WGS) entry which is preliminary data.</text>
</comment>
<evidence type="ECO:0000313" key="2">
    <source>
        <dbReference type="Proteomes" id="UP001589575"/>
    </source>
</evidence>
<keyword evidence="2" id="KW-1185">Reference proteome</keyword>
<reference evidence="1 2" key="1">
    <citation type="submission" date="2024-09" db="EMBL/GenBank/DDBJ databases">
        <authorList>
            <person name="Sun Q."/>
            <person name="Mori K."/>
        </authorList>
    </citation>
    <scope>NUCLEOTIDE SEQUENCE [LARGE SCALE GENOMIC DNA]</scope>
    <source>
        <strain evidence="1 2">CCM 7609</strain>
    </source>
</reference>
<dbReference type="Proteomes" id="UP001589575">
    <property type="component" value="Unassembled WGS sequence"/>
</dbReference>
<dbReference type="EMBL" id="JBHMFI010000002">
    <property type="protein sequence ID" value="MFB9074495.1"/>
    <property type="molecule type" value="Genomic_DNA"/>
</dbReference>
<evidence type="ECO:0008006" key="3">
    <source>
        <dbReference type="Google" id="ProtNLM"/>
    </source>
</evidence>
<name>A0ABV5G6C4_9MICC</name>
<accession>A0ABV5G6C4</accession>
<protein>
    <recommendedName>
        <fullName evidence="3">Secreted protein</fullName>
    </recommendedName>
</protein>